<sequence length="144" mass="15988">MKSKALTIALIVLVVISLLSIIGLVLKLQLSNNSGPSEPKEPTIDEIVEASVDVPEITTNLSGKQYIKISLKIQTSNKKSAEELRKRDFQINNIVIQELSEMTAEDFDGKSGKRAFEEAIKAQLNPLMQQGEIEKVYIVSYIIN</sequence>
<keyword evidence="11" id="KW-0969">Cilium</keyword>
<keyword evidence="8" id="KW-1133">Transmembrane helix</keyword>
<name>A0ABZ0L2G6_9BACL</name>
<dbReference type="PANTHER" id="PTHR35091:SF2">
    <property type="entry name" value="FLAGELLAR PROTEIN FLIL"/>
    <property type="match status" value="1"/>
</dbReference>
<evidence type="ECO:0000256" key="6">
    <source>
        <dbReference type="ARBA" id="ARBA00022692"/>
    </source>
</evidence>
<keyword evidence="5 10" id="KW-0145">Chemotaxis</keyword>
<dbReference type="InterPro" id="IPR005503">
    <property type="entry name" value="FliL"/>
</dbReference>
<keyword evidence="4 10" id="KW-1003">Cell membrane</keyword>
<evidence type="ECO:0000256" key="2">
    <source>
        <dbReference type="ARBA" id="ARBA00004162"/>
    </source>
</evidence>
<evidence type="ECO:0000256" key="1">
    <source>
        <dbReference type="ARBA" id="ARBA00002254"/>
    </source>
</evidence>
<evidence type="ECO:0000313" key="11">
    <source>
        <dbReference type="EMBL" id="WOV86113.1"/>
    </source>
</evidence>
<keyword evidence="6" id="KW-0812">Transmembrane</keyword>
<reference evidence="11 12" key="1">
    <citation type="submission" date="2023-06" db="EMBL/GenBank/DDBJ databases">
        <title>Sporosarcina sp. nov., isolated from Korean tranditional fermented seafood 'Jeotgal'.</title>
        <authorList>
            <person name="Yang A.I."/>
            <person name="Shin N.-R."/>
        </authorList>
    </citation>
    <scope>NUCLEOTIDE SEQUENCE [LARGE SCALE GENOMIC DNA]</scope>
    <source>
        <strain evidence="11 12">T2O-4</strain>
    </source>
</reference>
<evidence type="ECO:0000256" key="3">
    <source>
        <dbReference type="ARBA" id="ARBA00008281"/>
    </source>
</evidence>
<dbReference type="RefSeq" id="WP_317964963.1">
    <property type="nucleotide sequence ID" value="NZ_CP129118.1"/>
</dbReference>
<dbReference type="EMBL" id="CP129118">
    <property type="protein sequence ID" value="WOV86113.1"/>
    <property type="molecule type" value="Genomic_DNA"/>
</dbReference>
<dbReference type="Pfam" id="PF03748">
    <property type="entry name" value="FliL"/>
    <property type="match status" value="1"/>
</dbReference>
<proteinExistence type="inferred from homology"/>
<evidence type="ECO:0000313" key="12">
    <source>
        <dbReference type="Proteomes" id="UP001303902"/>
    </source>
</evidence>
<evidence type="ECO:0000256" key="10">
    <source>
        <dbReference type="RuleBase" id="RU364125"/>
    </source>
</evidence>
<protein>
    <recommendedName>
        <fullName evidence="10">Flagellar protein FliL</fullName>
    </recommendedName>
</protein>
<gene>
    <name evidence="11" type="primary">fliL</name>
    <name evidence="11" type="ORF">QWT69_09105</name>
</gene>
<keyword evidence="7 10" id="KW-0283">Flagellar rotation</keyword>
<organism evidence="11 12">
    <name type="scientific">Sporosarcina oncorhynchi</name>
    <dbReference type="NCBI Taxonomy" id="3056444"/>
    <lineage>
        <taxon>Bacteria</taxon>
        <taxon>Bacillati</taxon>
        <taxon>Bacillota</taxon>
        <taxon>Bacilli</taxon>
        <taxon>Bacillales</taxon>
        <taxon>Caryophanaceae</taxon>
        <taxon>Sporosarcina</taxon>
    </lineage>
</organism>
<dbReference type="NCBIfam" id="NF005826">
    <property type="entry name" value="PRK07718.1"/>
    <property type="match status" value="1"/>
</dbReference>
<keyword evidence="9 10" id="KW-0472">Membrane</keyword>
<evidence type="ECO:0000256" key="9">
    <source>
        <dbReference type="ARBA" id="ARBA00023136"/>
    </source>
</evidence>
<keyword evidence="12" id="KW-1185">Reference proteome</keyword>
<keyword evidence="11" id="KW-0282">Flagellum</keyword>
<dbReference type="PANTHER" id="PTHR35091">
    <property type="entry name" value="FLAGELLAR PROTEIN FLIL"/>
    <property type="match status" value="1"/>
</dbReference>
<comment type="function">
    <text evidence="1 10">Controls the rotational direction of flagella during chemotaxis.</text>
</comment>
<comment type="subcellular location">
    <subcellularLocation>
        <location evidence="2">Cell membrane</location>
        <topology evidence="2">Single-pass membrane protein</topology>
    </subcellularLocation>
</comment>
<accession>A0ABZ0L2G6</accession>
<evidence type="ECO:0000256" key="7">
    <source>
        <dbReference type="ARBA" id="ARBA00022779"/>
    </source>
</evidence>
<evidence type="ECO:0000256" key="4">
    <source>
        <dbReference type="ARBA" id="ARBA00022475"/>
    </source>
</evidence>
<dbReference type="Proteomes" id="UP001303902">
    <property type="component" value="Chromosome"/>
</dbReference>
<comment type="similarity">
    <text evidence="3 10">Belongs to the FliL family.</text>
</comment>
<evidence type="ECO:0000256" key="8">
    <source>
        <dbReference type="ARBA" id="ARBA00022989"/>
    </source>
</evidence>
<evidence type="ECO:0000256" key="5">
    <source>
        <dbReference type="ARBA" id="ARBA00022500"/>
    </source>
</evidence>
<keyword evidence="11" id="KW-0966">Cell projection</keyword>